<reference evidence="2" key="1">
    <citation type="submission" date="2024-05" db="EMBL/GenBank/DDBJ databases">
        <title>Isolation and characterization of Sporomusa carbonis sp. nov., a carboxydotrophic hydrogenogen in the genus of Sporomusa isolated from a charcoal burning pile.</title>
        <authorList>
            <person name="Boeer T."/>
            <person name="Rosenbaum F."/>
            <person name="Eysell L."/>
            <person name="Mueller V."/>
            <person name="Daniel R."/>
            <person name="Poehlein A."/>
        </authorList>
    </citation>
    <scope>NUCLEOTIDE SEQUENCE [LARGE SCALE GENOMIC DNA]</scope>
    <source>
        <strain evidence="2">DSM 3132</strain>
    </source>
</reference>
<dbReference type="Pfam" id="PF13478">
    <property type="entry name" value="XdhC_C"/>
    <property type="match status" value="1"/>
</dbReference>
<dbReference type="SUPFAM" id="SSF51735">
    <property type="entry name" value="NAD(P)-binding Rossmann-fold domains"/>
    <property type="match status" value="1"/>
</dbReference>
<evidence type="ECO:0000259" key="1">
    <source>
        <dbReference type="Pfam" id="PF13478"/>
    </source>
</evidence>
<dbReference type="RefSeq" id="WP_093796488.1">
    <property type="nucleotide sequence ID" value="NZ_CP155571.1"/>
</dbReference>
<sequence length="249" mass="27064">MFHKLLSIVRNGGKADTLTVIDCNPAEPDLVGKMIVVDEDGQAAGQVETGVIEEILAALRKTEWIQPTVLSVEGKQGTIYRLFWDRVVKKPCAIVFGGGHVSQPLVQMLALVDFEVTVIDDRPEFANKARFPGAQQVICQSFQSAVKDLAIDQDTAVIIVTRGHRYDLDCLRATMGSNARYLGMIGSRKRIRECLSLLKEEGAPAALEQRLRAPIGLNIKAETPAEIALSIAAEVVAVFRGASNYGMCG</sequence>
<gene>
    <name evidence="2" type="ORF">SPACI_015470</name>
</gene>
<protein>
    <recommendedName>
        <fullName evidence="1">XdhC Rossmann domain-containing protein</fullName>
    </recommendedName>
</protein>
<dbReference type="EMBL" id="CP155571">
    <property type="protein sequence ID" value="XFO71517.1"/>
    <property type="molecule type" value="Genomic_DNA"/>
</dbReference>
<keyword evidence="3" id="KW-1185">Reference proteome</keyword>
<feature type="domain" description="XdhC Rossmann" evidence="1">
    <location>
        <begin position="94"/>
        <end position="235"/>
    </location>
</feature>
<dbReference type="Gene3D" id="3.40.50.720">
    <property type="entry name" value="NAD(P)-binding Rossmann-like Domain"/>
    <property type="match status" value="1"/>
</dbReference>
<dbReference type="PANTHER" id="PTHR30388">
    <property type="entry name" value="ALDEHYDE OXIDOREDUCTASE MOLYBDENUM COFACTOR ASSEMBLY PROTEIN"/>
    <property type="match status" value="1"/>
</dbReference>
<dbReference type="InterPro" id="IPR052698">
    <property type="entry name" value="MoCofactor_Util/Proc"/>
</dbReference>
<evidence type="ECO:0000313" key="3">
    <source>
        <dbReference type="Proteomes" id="UP000216052"/>
    </source>
</evidence>
<proteinExistence type="predicted"/>
<evidence type="ECO:0000313" key="2">
    <source>
        <dbReference type="EMBL" id="XFO71517.1"/>
    </source>
</evidence>
<dbReference type="InterPro" id="IPR027051">
    <property type="entry name" value="XdhC_Rossmann_dom"/>
</dbReference>
<accession>A0ABZ3J0K5</accession>
<dbReference type="InterPro" id="IPR036291">
    <property type="entry name" value="NAD(P)-bd_dom_sf"/>
</dbReference>
<name>A0ABZ3J0K5_SPOA4</name>
<dbReference type="PANTHER" id="PTHR30388:SF6">
    <property type="entry name" value="XANTHINE DEHYDROGENASE SUBUNIT A-RELATED"/>
    <property type="match status" value="1"/>
</dbReference>
<organism evidence="2 3">
    <name type="scientific">Sporomusa acidovorans (strain ATCC 49682 / DSM 3132 / Mol)</name>
    <dbReference type="NCBI Taxonomy" id="1123286"/>
    <lineage>
        <taxon>Bacteria</taxon>
        <taxon>Bacillati</taxon>
        <taxon>Bacillota</taxon>
        <taxon>Negativicutes</taxon>
        <taxon>Selenomonadales</taxon>
        <taxon>Sporomusaceae</taxon>
        <taxon>Sporomusa</taxon>
    </lineage>
</organism>
<dbReference type="Proteomes" id="UP000216052">
    <property type="component" value="Chromosome"/>
</dbReference>